<evidence type="ECO:0008006" key="3">
    <source>
        <dbReference type="Google" id="ProtNLM"/>
    </source>
</evidence>
<proteinExistence type="predicted"/>
<protein>
    <recommendedName>
        <fullName evidence="3">Toxin-antitoxin system YwqK family antitoxin</fullName>
    </recommendedName>
</protein>
<dbReference type="AlphaFoldDB" id="A0A2I0R0T7"/>
<dbReference type="Proteomes" id="UP000236654">
    <property type="component" value="Unassembled WGS sequence"/>
</dbReference>
<comment type="caution">
    <text evidence="1">The sequence shown here is derived from an EMBL/GenBank/DDBJ whole genome shotgun (WGS) entry which is preliminary data.</text>
</comment>
<keyword evidence="2" id="KW-1185">Reference proteome</keyword>
<dbReference type="OrthoDB" id="1467310at2"/>
<name>A0A2I0R0T7_9FLAO</name>
<dbReference type="PROSITE" id="PS51257">
    <property type="entry name" value="PROKAR_LIPOPROTEIN"/>
    <property type="match status" value="1"/>
</dbReference>
<dbReference type="SUPFAM" id="SSF82185">
    <property type="entry name" value="Histone H3 K4-specific methyltransferase SET7/9 N-terminal domain"/>
    <property type="match status" value="1"/>
</dbReference>
<dbReference type="Gene3D" id="3.90.930.1">
    <property type="match status" value="1"/>
</dbReference>
<evidence type="ECO:0000313" key="1">
    <source>
        <dbReference type="EMBL" id="PKR80198.1"/>
    </source>
</evidence>
<evidence type="ECO:0000313" key="2">
    <source>
        <dbReference type="Proteomes" id="UP000236654"/>
    </source>
</evidence>
<dbReference type="RefSeq" id="WP_101335100.1">
    <property type="nucleotide sequence ID" value="NZ_PJNI01000012.1"/>
</dbReference>
<organism evidence="1 2">
    <name type="scientific">Brumimicrobium salinarum</name>
    <dbReference type="NCBI Taxonomy" id="2058658"/>
    <lineage>
        <taxon>Bacteria</taxon>
        <taxon>Pseudomonadati</taxon>
        <taxon>Bacteroidota</taxon>
        <taxon>Flavobacteriia</taxon>
        <taxon>Flavobacteriales</taxon>
        <taxon>Crocinitomicaceae</taxon>
        <taxon>Brumimicrobium</taxon>
    </lineage>
</organism>
<accession>A0A2I0R0T7</accession>
<sequence>MSIKSFSIILFGFLLLGCDNEQPVAEQKVEQKDHRPLIVQGSNGKYTEWYPGHEQIKMTGRKNEEGQRVGVWKYFSEQGVELSITVYNNGKKEGHTIVKYPNGAIHYTGEYLNDEPIGEWKFYDENGELTQTKDYTK</sequence>
<gene>
    <name evidence="1" type="ORF">CW751_11080</name>
</gene>
<dbReference type="EMBL" id="PJNI01000012">
    <property type="protein sequence ID" value="PKR80198.1"/>
    <property type="molecule type" value="Genomic_DNA"/>
</dbReference>
<reference evidence="1 2" key="1">
    <citation type="submission" date="2017-12" db="EMBL/GenBank/DDBJ databases">
        <title>The draft genome sequence of Brumimicrobium saltpan LHR20.</title>
        <authorList>
            <person name="Do Z.-J."/>
            <person name="Luo H.-R."/>
        </authorList>
    </citation>
    <scope>NUCLEOTIDE SEQUENCE [LARGE SCALE GENOMIC DNA]</scope>
    <source>
        <strain evidence="1 2">LHR20</strain>
    </source>
</reference>